<feature type="transmembrane region" description="Helical" evidence="2">
    <location>
        <begin position="192"/>
        <end position="213"/>
    </location>
</feature>
<feature type="transmembrane region" description="Helical" evidence="2">
    <location>
        <begin position="92"/>
        <end position="115"/>
    </location>
</feature>
<dbReference type="PATRIC" id="fig|1263870.3.peg.7146"/>
<dbReference type="AlphaFoldDB" id="M5TRP4"/>
<feature type="transmembrane region" description="Helical" evidence="2">
    <location>
        <begin position="150"/>
        <end position="172"/>
    </location>
</feature>
<dbReference type="InterPro" id="IPR025098">
    <property type="entry name" value="DUF4013"/>
</dbReference>
<feature type="transmembrane region" description="Helical" evidence="2">
    <location>
        <begin position="258"/>
        <end position="280"/>
    </location>
</feature>
<dbReference type="Pfam" id="PF13197">
    <property type="entry name" value="DUF4013"/>
    <property type="match status" value="1"/>
</dbReference>
<evidence type="ECO:0000256" key="2">
    <source>
        <dbReference type="SAM" id="Phobius"/>
    </source>
</evidence>
<keyword evidence="2" id="KW-0472">Membrane</keyword>
<feature type="region of interest" description="Disordered" evidence="1">
    <location>
        <begin position="1"/>
        <end position="20"/>
    </location>
</feature>
<feature type="region of interest" description="Disordered" evidence="1">
    <location>
        <begin position="26"/>
        <end position="82"/>
    </location>
</feature>
<dbReference type="EMBL" id="ANOH01000479">
    <property type="protein sequence ID" value="EMI51830.1"/>
    <property type="molecule type" value="Genomic_DNA"/>
</dbReference>
<keyword evidence="2" id="KW-0812">Transmembrane</keyword>
<reference evidence="3 4" key="1">
    <citation type="journal article" date="2013" name="Mar. Genomics">
        <title>Expression of sulfatases in Rhodopirellula baltica and the diversity of sulfatases in the genus Rhodopirellula.</title>
        <authorList>
            <person name="Wegner C.E."/>
            <person name="Richter-Heitmann T."/>
            <person name="Klindworth A."/>
            <person name="Klockow C."/>
            <person name="Richter M."/>
            <person name="Achstetter T."/>
            <person name="Glockner F.O."/>
            <person name="Harder J."/>
        </authorList>
    </citation>
    <scope>NUCLEOTIDE SEQUENCE [LARGE SCALE GENOMIC DNA]</scope>
    <source>
        <strain evidence="3 4">SM41</strain>
    </source>
</reference>
<feature type="transmembrane region" description="Helical" evidence="2">
    <location>
        <begin position="431"/>
        <end position="451"/>
    </location>
</feature>
<evidence type="ECO:0000313" key="3">
    <source>
        <dbReference type="EMBL" id="EMI51830.1"/>
    </source>
</evidence>
<feature type="transmembrane region" description="Helical" evidence="2">
    <location>
        <begin position="337"/>
        <end position="357"/>
    </location>
</feature>
<organism evidence="3 4">
    <name type="scientific">Rhodopirellula sallentina SM41</name>
    <dbReference type="NCBI Taxonomy" id="1263870"/>
    <lineage>
        <taxon>Bacteria</taxon>
        <taxon>Pseudomonadati</taxon>
        <taxon>Planctomycetota</taxon>
        <taxon>Planctomycetia</taxon>
        <taxon>Pirellulales</taxon>
        <taxon>Pirellulaceae</taxon>
        <taxon>Rhodopirellula</taxon>
    </lineage>
</organism>
<dbReference type="Proteomes" id="UP000011885">
    <property type="component" value="Unassembled WGS sequence"/>
</dbReference>
<proteinExistence type="predicted"/>
<feature type="transmembrane region" description="Helical" evidence="2">
    <location>
        <begin position="292"/>
        <end position="316"/>
    </location>
</feature>
<name>M5TRP4_9BACT</name>
<feature type="transmembrane region" description="Helical" evidence="2">
    <location>
        <begin position="121"/>
        <end position="138"/>
    </location>
</feature>
<evidence type="ECO:0000313" key="4">
    <source>
        <dbReference type="Proteomes" id="UP000011885"/>
    </source>
</evidence>
<feature type="transmembrane region" description="Helical" evidence="2">
    <location>
        <begin position="369"/>
        <end position="388"/>
    </location>
</feature>
<evidence type="ECO:0000256" key="1">
    <source>
        <dbReference type="SAM" id="MobiDB-lite"/>
    </source>
</evidence>
<feature type="compositionally biased region" description="Polar residues" evidence="1">
    <location>
        <begin position="31"/>
        <end position="45"/>
    </location>
</feature>
<gene>
    <name evidence="3" type="ORF">RSSM_06736</name>
</gene>
<comment type="caution">
    <text evidence="3">The sequence shown here is derived from an EMBL/GenBank/DDBJ whole genome shotgun (WGS) entry which is preliminary data.</text>
</comment>
<accession>M5TRP4</accession>
<keyword evidence="4" id="KW-1185">Reference proteome</keyword>
<keyword evidence="2" id="KW-1133">Transmembrane helix</keyword>
<protein>
    <submittedName>
        <fullName evidence="3">Putative membrane protein</fullName>
    </submittedName>
</protein>
<sequence>MMTACDPRGGGDSTPMQTRIAIALPNARQFPPSQQQERSTMSWASTAVEPGQWSLPGGNASGFPSPSLAESDDPREGNAPQRGRISRIGVRGWRWCAAAVWNVWCLASLVSLLAVVTAIPLLQLTVLGYLLLVAGRLTSGRSVRDSVPGLAQAGQIGVVLGSLGLASLPIRLLVHWESVAAVIEPDSTSATILRVVAILFSMAATVYLWWAWVRGGRLRHFLWPEPIRFCKQAWRPSLWSDVSDRLWSFIVSLQLPQLFWLGVRGAVGTLIWLFPAMVIMNVTREGNEAAAGLVGVIALVTLGYILMTLPMLQAHFAAENRFRAIFAWRRVRREVHAAPWSYAGAMLVTLVLLPIPLYLLKIEATPQEITWLPCLVFVAFMLPARIATGLAMRRCRRLYLESQSSVSQNTDADSNAHSPRWRRWWNTMSRLSVRFAVAPAIVGVYMLVLFASQYTSWDGVDTWIRQHALLVPVPFVGI</sequence>